<proteinExistence type="predicted"/>
<keyword evidence="3" id="KW-1185">Reference proteome</keyword>
<sequence length="148" mass="15709">MGVAQTPADGRRSGIMRGVLRAVDEPEQVALVPVPEAENLVLGHDVADERLPQQPGEFERRVHVLAADVEEQVTGRGGRGVRVVLDGAERVQLRRARGVVHVVPQLGTDADDAAEIGLGGAESGAVDDARDLRERLADPPRAPPARSP</sequence>
<name>H5UPB4_9MICO</name>
<evidence type="ECO:0000256" key="1">
    <source>
        <dbReference type="SAM" id="MobiDB-lite"/>
    </source>
</evidence>
<feature type="region of interest" description="Disordered" evidence="1">
    <location>
        <begin position="120"/>
        <end position="148"/>
    </location>
</feature>
<gene>
    <name evidence="2" type="ORF">MOPEL_021_00070</name>
</gene>
<dbReference type="STRING" id="1089455.MOPEL_021_00070"/>
<comment type="caution">
    <text evidence="2">The sequence shown here is derived from an EMBL/GenBank/DDBJ whole genome shotgun (WGS) entry which is preliminary data.</text>
</comment>
<dbReference type="Proteomes" id="UP000004367">
    <property type="component" value="Unassembled WGS sequence"/>
</dbReference>
<reference evidence="2 3" key="1">
    <citation type="submission" date="2012-02" db="EMBL/GenBank/DDBJ databases">
        <title>Whole genome shotgun sequence of Mobilicoccus pelagius NBRC 104925.</title>
        <authorList>
            <person name="Yoshida Y."/>
            <person name="Hosoyama A."/>
            <person name="Tsuchikane K."/>
            <person name="Katsumata H."/>
            <person name="Yamazaki S."/>
            <person name="Fujita N."/>
        </authorList>
    </citation>
    <scope>NUCLEOTIDE SEQUENCE [LARGE SCALE GENOMIC DNA]</scope>
    <source>
        <strain evidence="2 3">NBRC 104925</strain>
    </source>
</reference>
<protein>
    <submittedName>
        <fullName evidence="2">Uncharacterized protein</fullName>
    </submittedName>
</protein>
<accession>H5UPB4</accession>
<evidence type="ECO:0000313" key="2">
    <source>
        <dbReference type="EMBL" id="GAB47572.1"/>
    </source>
</evidence>
<dbReference type="AlphaFoldDB" id="H5UPB4"/>
<evidence type="ECO:0000313" key="3">
    <source>
        <dbReference type="Proteomes" id="UP000004367"/>
    </source>
</evidence>
<dbReference type="EMBL" id="BAFE01000020">
    <property type="protein sequence ID" value="GAB47572.1"/>
    <property type="molecule type" value="Genomic_DNA"/>
</dbReference>
<organism evidence="2 3">
    <name type="scientific">Mobilicoccus pelagius NBRC 104925</name>
    <dbReference type="NCBI Taxonomy" id="1089455"/>
    <lineage>
        <taxon>Bacteria</taxon>
        <taxon>Bacillati</taxon>
        <taxon>Actinomycetota</taxon>
        <taxon>Actinomycetes</taxon>
        <taxon>Micrococcales</taxon>
        <taxon>Dermatophilaceae</taxon>
        <taxon>Mobilicoccus</taxon>
    </lineage>
</organism>
<feature type="compositionally biased region" description="Basic and acidic residues" evidence="1">
    <location>
        <begin position="127"/>
        <end position="138"/>
    </location>
</feature>